<dbReference type="GO" id="GO:0046982">
    <property type="term" value="F:protein heterodimerization activity"/>
    <property type="evidence" value="ECO:0007669"/>
    <property type="project" value="InterPro"/>
</dbReference>
<dbReference type="PANTHER" id="PTHR11380:SF16">
    <property type="entry name" value="TRANSCRIPTION INITIATION PROTEIN SPT3 HOMOLOG"/>
    <property type="match status" value="1"/>
</dbReference>
<dbReference type="CDD" id="cd22926">
    <property type="entry name" value="HFD_SPT3"/>
    <property type="match status" value="1"/>
</dbReference>
<dbReference type="GO" id="GO:0001403">
    <property type="term" value="P:invasive growth in response to glucose limitation"/>
    <property type="evidence" value="ECO:0007669"/>
    <property type="project" value="EnsemblFungi"/>
</dbReference>
<keyword evidence="7" id="KW-1185">Reference proteome</keyword>
<dbReference type="GO" id="GO:0000124">
    <property type="term" value="C:SAGA complex"/>
    <property type="evidence" value="ECO:0007669"/>
    <property type="project" value="EnsemblFungi"/>
</dbReference>
<dbReference type="STRING" id="796925.A0A137P547"/>
<dbReference type="GO" id="GO:0005634">
    <property type="term" value="C:nucleus"/>
    <property type="evidence" value="ECO:0007669"/>
    <property type="project" value="UniProtKB-SubCell"/>
</dbReference>
<protein>
    <submittedName>
        <fullName evidence="6">TFIID-18kDa-domain-containing protein</fullName>
    </submittedName>
</protein>
<dbReference type="GO" id="GO:0006325">
    <property type="term" value="P:chromatin organization"/>
    <property type="evidence" value="ECO:0007669"/>
    <property type="project" value="EnsemblFungi"/>
</dbReference>
<evidence type="ECO:0000313" key="7">
    <source>
        <dbReference type="Proteomes" id="UP000070444"/>
    </source>
</evidence>
<dbReference type="GO" id="GO:0007124">
    <property type="term" value="P:pseudohyphal growth"/>
    <property type="evidence" value="ECO:0007669"/>
    <property type="project" value="EnsemblFungi"/>
</dbReference>
<dbReference type="Pfam" id="PF02269">
    <property type="entry name" value="TFIID-18kDa"/>
    <property type="match status" value="1"/>
</dbReference>
<sequence>MLYVFGEVPDPLLETTMLIEDIVRSQVIEILILIDKQLSAKGSKAIVPEDLIFLIRHDRAKVNRLRVYLSWKDIRKNAKEGTDPVGGTGEDLLEDNIDKPQKVKKMRIKLSWELANSFLDVIPSDSEDEDEDSIEAYRDSMLRLRHADNVTRVMSKDEYVHYSECRQASFTFRKAKKFKDWCHMSTYTDSKPNDDIIDILGFLTFEMVSNLTECALRVKSERELQIPSESPNGLIISDTSDTGKVSSLFSAPKADQTPLQPVDIHEAFRRLQRKPLPLKNYLGGLVRTRVSLI</sequence>
<keyword evidence="2" id="KW-0805">Transcription regulation</keyword>
<evidence type="ECO:0000256" key="3">
    <source>
        <dbReference type="ARBA" id="ARBA00023163"/>
    </source>
</evidence>
<dbReference type="OrthoDB" id="66982at2759"/>
<dbReference type="GO" id="GO:0046695">
    <property type="term" value="C:SLIK (SAGA-like) complex"/>
    <property type="evidence" value="ECO:0007669"/>
    <property type="project" value="EnsemblFungi"/>
</dbReference>
<reference evidence="6 7" key="1">
    <citation type="journal article" date="2015" name="Genome Biol. Evol.">
        <title>Phylogenomic analyses indicate that early fungi evolved digesting cell walls of algal ancestors of land plants.</title>
        <authorList>
            <person name="Chang Y."/>
            <person name="Wang S."/>
            <person name="Sekimoto S."/>
            <person name="Aerts A.L."/>
            <person name="Choi C."/>
            <person name="Clum A."/>
            <person name="LaButti K.M."/>
            <person name="Lindquist E.A."/>
            <person name="Yee Ngan C."/>
            <person name="Ohm R.A."/>
            <person name="Salamov A.A."/>
            <person name="Grigoriev I.V."/>
            <person name="Spatafora J.W."/>
            <person name="Berbee M.L."/>
        </authorList>
    </citation>
    <scope>NUCLEOTIDE SEQUENCE [LARGE SCALE GENOMIC DNA]</scope>
    <source>
        <strain evidence="6 7">NRRL 28638</strain>
    </source>
</reference>
<evidence type="ECO:0000256" key="4">
    <source>
        <dbReference type="ARBA" id="ARBA00023242"/>
    </source>
</evidence>
<organism evidence="6 7">
    <name type="scientific">Conidiobolus coronatus (strain ATCC 28846 / CBS 209.66 / NRRL 28638)</name>
    <name type="common">Delacroixia coronata</name>
    <dbReference type="NCBI Taxonomy" id="796925"/>
    <lineage>
        <taxon>Eukaryota</taxon>
        <taxon>Fungi</taxon>
        <taxon>Fungi incertae sedis</taxon>
        <taxon>Zoopagomycota</taxon>
        <taxon>Entomophthoromycotina</taxon>
        <taxon>Entomophthoromycetes</taxon>
        <taxon>Entomophthorales</taxon>
        <taxon>Ancylistaceae</taxon>
        <taxon>Conidiobolus</taxon>
    </lineage>
</organism>
<dbReference type="PANTHER" id="PTHR11380">
    <property type="entry name" value="TRANSCRIPTION INITIATION FACTOR TFIID/SUPT3-RELATED"/>
    <property type="match status" value="1"/>
</dbReference>
<dbReference type="Gene3D" id="1.10.20.10">
    <property type="entry name" value="Histone, subunit A"/>
    <property type="match status" value="1"/>
</dbReference>
<dbReference type="Proteomes" id="UP000070444">
    <property type="component" value="Unassembled WGS sequence"/>
</dbReference>
<evidence type="ECO:0000256" key="5">
    <source>
        <dbReference type="ARBA" id="ARBA00061274"/>
    </source>
</evidence>
<dbReference type="GO" id="GO:0006366">
    <property type="term" value="P:transcription by RNA polymerase II"/>
    <property type="evidence" value="ECO:0007669"/>
    <property type="project" value="EnsemblFungi"/>
</dbReference>
<proteinExistence type="inferred from homology"/>
<dbReference type="SUPFAM" id="SSF47113">
    <property type="entry name" value="Histone-fold"/>
    <property type="match status" value="2"/>
</dbReference>
<dbReference type="OMA" id="QFMFNEQ"/>
<evidence type="ECO:0000256" key="1">
    <source>
        <dbReference type="ARBA" id="ARBA00004123"/>
    </source>
</evidence>
<dbReference type="AlphaFoldDB" id="A0A137P547"/>
<keyword evidence="3" id="KW-0804">Transcription</keyword>
<evidence type="ECO:0000256" key="2">
    <source>
        <dbReference type="ARBA" id="ARBA00023015"/>
    </source>
</evidence>
<gene>
    <name evidence="6" type="ORF">CONCODRAFT_39782</name>
</gene>
<dbReference type="GO" id="GO:0006357">
    <property type="term" value="P:regulation of transcription by RNA polymerase II"/>
    <property type="evidence" value="ECO:0007669"/>
    <property type="project" value="EnsemblFungi"/>
</dbReference>
<comment type="similarity">
    <text evidence="5">Belongs to the SPT3 family.</text>
</comment>
<accession>A0A137P547</accession>
<dbReference type="InterPro" id="IPR003195">
    <property type="entry name" value="TFIID_TAF13"/>
</dbReference>
<dbReference type="InterPro" id="IPR009072">
    <property type="entry name" value="Histone-fold"/>
</dbReference>
<evidence type="ECO:0000313" key="6">
    <source>
        <dbReference type="EMBL" id="KXN70137.1"/>
    </source>
</evidence>
<dbReference type="GO" id="GO:0005829">
    <property type="term" value="C:cytosol"/>
    <property type="evidence" value="ECO:0007669"/>
    <property type="project" value="EnsemblFungi"/>
</dbReference>
<dbReference type="GO" id="GO:0003712">
    <property type="term" value="F:transcription coregulator activity"/>
    <property type="evidence" value="ECO:0007669"/>
    <property type="project" value="EnsemblFungi"/>
</dbReference>
<name>A0A137P547_CONC2</name>
<dbReference type="EMBL" id="KQ964512">
    <property type="protein sequence ID" value="KXN70137.1"/>
    <property type="molecule type" value="Genomic_DNA"/>
</dbReference>
<comment type="subcellular location">
    <subcellularLocation>
        <location evidence="1">Nucleus</location>
    </subcellularLocation>
</comment>
<keyword evidence="4" id="KW-0539">Nucleus</keyword>